<organism evidence="2 3">
    <name type="scientific">Lysobacter gummosus</name>
    <dbReference type="NCBI Taxonomy" id="262324"/>
    <lineage>
        <taxon>Bacteria</taxon>
        <taxon>Pseudomonadati</taxon>
        <taxon>Pseudomonadota</taxon>
        <taxon>Gammaproteobacteria</taxon>
        <taxon>Lysobacterales</taxon>
        <taxon>Lysobacteraceae</taxon>
        <taxon>Lysobacter</taxon>
    </lineage>
</organism>
<evidence type="ECO:0000256" key="1">
    <source>
        <dbReference type="SAM" id="MobiDB-lite"/>
    </source>
</evidence>
<evidence type="ECO:0008006" key="4">
    <source>
        <dbReference type="Google" id="ProtNLM"/>
    </source>
</evidence>
<dbReference type="RefSeq" id="WP_057944370.1">
    <property type="nucleotide sequence ID" value="NZ_CP011131.1"/>
</dbReference>
<gene>
    <name evidence="2" type="ORF">MOV92_20445</name>
</gene>
<name>A0ABY3XCB6_9GAMM</name>
<protein>
    <recommendedName>
        <fullName evidence="4">Protein sip-5</fullName>
    </recommendedName>
</protein>
<evidence type="ECO:0000313" key="2">
    <source>
        <dbReference type="EMBL" id="UNP28822.1"/>
    </source>
</evidence>
<sequence>MSRFDRLQRRVDKREQLLEGRFQQAVERKDALKKTWREAWTPGRIIIAGLVSGFVMGRAEPVKIAVKSGTLMQMVTMLSGLFAGSGAQEAAEHADKAASQAGHAAREAGHAADSAQAATGAQASAARRDAA</sequence>
<feature type="compositionally biased region" description="Low complexity" evidence="1">
    <location>
        <begin position="111"/>
        <end position="125"/>
    </location>
</feature>
<accession>A0ABY3XCB6</accession>
<proteinExistence type="predicted"/>
<evidence type="ECO:0000313" key="3">
    <source>
        <dbReference type="Proteomes" id="UP000829194"/>
    </source>
</evidence>
<dbReference type="Proteomes" id="UP000829194">
    <property type="component" value="Chromosome"/>
</dbReference>
<reference evidence="2 3" key="1">
    <citation type="submission" date="2022-03" db="EMBL/GenBank/DDBJ databases">
        <title>Complete genome sequence of Lysobacter capsici VKM B-2533 and Lysobacter gummosus 10.1.1, promising sources of lytic agents.</title>
        <authorList>
            <person name="Tarlachkov S.V."/>
            <person name="Kudryakova I.V."/>
            <person name="Afoshin A.S."/>
            <person name="Leontyevskaya E.A."/>
            <person name="Leontyevskaya N.V."/>
        </authorList>
    </citation>
    <scope>NUCLEOTIDE SEQUENCE [LARGE SCALE GENOMIC DNA]</scope>
    <source>
        <strain evidence="2 3">10.1.1</strain>
    </source>
</reference>
<dbReference type="EMBL" id="CP093547">
    <property type="protein sequence ID" value="UNP28822.1"/>
    <property type="molecule type" value="Genomic_DNA"/>
</dbReference>
<feature type="region of interest" description="Disordered" evidence="1">
    <location>
        <begin position="89"/>
        <end position="131"/>
    </location>
</feature>
<keyword evidence="3" id="KW-1185">Reference proteome</keyword>